<feature type="compositionally biased region" description="Low complexity" evidence="1">
    <location>
        <begin position="90"/>
        <end position="116"/>
    </location>
</feature>
<name>A0A9N8VMS7_9GLOM</name>
<protein>
    <submittedName>
        <fullName evidence="2">10504_t:CDS:1</fullName>
    </submittedName>
</protein>
<dbReference type="Proteomes" id="UP000789739">
    <property type="component" value="Unassembled WGS sequence"/>
</dbReference>
<accession>A0A9N8VMS7</accession>
<keyword evidence="3" id="KW-1185">Reference proteome</keyword>
<dbReference type="AlphaFoldDB" id="A0A9N8VMS7"/>
<proteinExistence type="predicted"/>
<reference evidence="2" key="1">
    <citation type="submission" date="2021-06" db="EMBL/GenBank/DDBJ databases">
        <authorList>
            <person name="Kallberg Y."/>
            <person name="Tangrot J."/>
            <person name="Rosling A."/>
        </authorList>
    </citation>
    <scope>NUCLEOTIDE SEQUENCE</scope>
    <source>
        <strain evidence="2">BR232B</strain>
    </source>
</reference>
<sequence length="128" mass="14270">MQQRNKLKLRKDQLSSGSSKEKLWNTSTPTGQQESIDNNTMICHGKNGKSALKQLGKQSNSSIRDKRHFSSGSLSRNSVKEQNLSQRQQKPSPSTLPSTISKPSKPSKPSMISLPSEEQDKETPTYQL</sequence>
<dbReference type="EMBL" id="CAJVPI010000013">
    <property type="protein sequence ID" value="CAG8455371.1"/>
    <property type="molecule type" value="Genomic_DNA"/>
</dbReference>
<evidence type="ECO:0000313" key="3">
    <source>
        <dbReference type="Proteomes" id="UP000789739"/>
    </source>
</evidence>
<gene>
    <name evidence="2" type="ORF">PBRASI_LOCUS281</name>
</gene>
<feature type="compositionally biased region" description="Polar residues" evidence="1">
    <location>
        <begin position="70"/>
        <end position="89"/>
    </location>
</feature>
<organism evidence="2 3">
    <name type="scientific">Paraglomus brasilianum</name>
    <dbReference type="NCBI Taxonomy" id="144538"/>
    <lineage>
        <taxon>Eukaryota</taxon>
        <taxon>Fungi</taxon>
        <taxon>Fungi incertae sedis</taxon>
        <taxon>Mucoromycota</taxon>
        <taxon>Glomeromycotina</taxon>
        <taxon>Glomeromycetes</taxon>
        <taxon>Paraglomerales</taxon>
        <taxon>Paraglomeraceae</taxon>
        <taxon>Paraglomus</taxon>
    </lineage>
</organism>
<evidence type="ECO:0000256" key="1">
    <source>
        <dbReference type="SAM" id="MobiDB-lite"/>
    </source>
</evidence>
<feature type="compositionally biased region" description="Polar residues" evidence="1">
    <location>
        <begin position="14"/>
        <end position="41"/>
    </location>
</feature>
<feature type="region of interest" description="Disordered" evidence="1">
    <location>
        <begin position="1"/>
        <end position="128"/>
    </location>
</feature>
<comment type="caution">
    <text evidence="2">The sequence shown here is derived from an EMBL/GenBank/DDBJ whole genome shotgun (WGS) entry which is preliminary data.</text>
</comment>
<feature type="non-terminal residue" evidence="2">
    <location>
        <position position="128"/>
    </location>
</feature>
<evidence type="ECO:0000313" key="2">
    <source>
        <dbReference type="EMBL" id="CAG8455371.1"/>
    </source>
</evidence>